<dbReference type="GO" id="GO:1904680">
    <property type="term" value="F:peptide transmembrane transporter activity"/>
    <property type="evidence" value="ECO:0007669"/>
    <property type="project" value="TreeGrafter"/>
</dbReference>
<dbReference type="Gene3D" id="3.10.105.10">
    <property type="entry name" value="Dipeptide-binding Protein, Domain 3"/>
    <property type="match status" value="1"/>
</dbReference>
<dbReference type="OrthoDB" id="9801912at2"/>
<dbReference type="InterPro" id="IPR000914">
    <property type="entry name" value="SBP_5_dom"/>
</dbReference>
<dbReference type="AlphaFoldDB" id="A0A1T0AUY4"/>
<organism evidence="7 8">
    <name type="scientific">Haemophilus paracuniculus</name>
    <dbReference type="NCBI Taxonomy" id="734"/>
    <lineage>
        <taxon>Bacteria</taxon>
        <taxon>Pseudomonadati</taxon>
        <taxon>Pseudomonadota</taxon>
        <taxon>Gammaproteobacteria</taxon>
        <taxon>Pasteurellales</taxon>
        <taxon>Pasteurellaceae</taxon>
        <taxon>Haemophilus</taxon>
    </lineage>
</organism>
<evidence type="ECO:0000256" key="2">
    <source>
        <dbReference type="ARBA" id="ARBA00005695"/>
    </source>
</evidence>
<evidence type="ECO:0000259" key="6">
    <source>
        <dbReference type="Pfam" id="PF00496"/>
    </source>
</evidence>
<keyword evidence="4" id="KW-0732">Signal</keyword>
<dbReference type="GO" id="GO:0030288">
    <property type="term" value="C:outer membrane-bounded periplasmic space"/>
    <property type="evidence" value="ECO:0007669"/>
    <property type="project" value="TreeGrafter"/>
</dbReference>
<keyword evidence="8" id="KW-1185">Reference proteome</keyword>
<dbReference type="Proteomes" id="UP000190867">
    <property type="component" value="Unassembled WGS sequence"/>
</dbReference>
<proteinExistence type="inferred from homology"/>
<dbReference type="InterPro" id="IPR039424">
    <property type="entry name" value="SBP_5"/>
</dbReference>
<sequence>MIKLGSRLTMQAVRFAKILANLTACCLLMLSLTGCEKSLDPQTSETIVTPQVEPQIEQQIEPTTETESRSPKILNRGLYGTAFELDPLFATTAADTAPIRDLFIGLMRFNVTGEIVPGIASEWFTDDGKTWIFMLNELAEWSNGQPVTAQDFVASWQRLIDPKNRSPLAAYLIQMGLLNAEKIQRGKMPLENLGVSAFNAHTLIIDLERPNFQLAKMLAHSALLPTFEGKTPNPEGEFISNGDYKIVQRNPHQLTLKARQAETAFQQVNYHLLDPHNNKNPNDLDLLENPEPKQKQNIVNLPRLCRYSYEFNFKDPLLNQKAVRQAIKTAVMSTTFHARFGKLNFNVLPDTFAIESNNKSPSMLVEQLLTQAGVTPDDPLRLNLSYNEQPLHNAVADQLVRSLMQSDLFRIIPQMQDPQALEIQRKRFKFQLIHSTFCADYPDPAQFLMPFHSKDPNNFNGYHNSELDEKLERLTSKALTDEDRVKLIQQIVQQLQNDVVVLPLFQLQRQVMVDPSLTGIESSNQSEIIYSRDLSRQKPEQPTEIGIINEPTD</sequence>
<dbReference type="Gene3D" id="3.40.190.10">
    <property type="entry name" value="Periplasmic binding protein-like II"/>
    <property type="match status" value="1"/>
</dbReference>
<dbReference type="PROSITE" id="PS51257">
    <property type="entry name" value="PROKAR_LIPOPROTEIN"/>
    <property type="match status" value="1"/>
</dbReference>
<evidence type="ECO:0000313" key="7">
    <source>
        <dbReference type="EMBL" id="OOS00318.1"/>
    </source>
</evidence>
<dbReference type="CDD" id="cd08504">
    <property type="entry name" value="PBP2_OppA"/>
    <property type="match status" value="1"/>
</dbReference>
<protein>
    <recommendedName>
        <fullName evidence="6">Solute-binding protein family 5 domain-containing protein</fullName>
    </recommendedName>
</protein>
<gene>
    <name evidence="7" type="ORF">B0187_02185</name>
</gene>
<dbReference type="EMBL" id="MUYA01000003">
    <property type="protein sequence ID" value="OOS00318.1"/>
    <property type="molecule type" value="Genomic_DNA"/>
</dbReference>
<dbReference type="GO" id="GO:0043190">
    <property type="term" value="C:ATP-binding cassette (ABC) transporter complex"/>
    <property type="evidence" value="ECO:0007669"/>
    <property type="project" value="InterPro"/>
</dbReference>
<dbReference type="FunFam" id="3.90.76.10:FF:000001">
    <property type="entry name" value="Oligopeptide ABC transporter substrate-binding protein"/>
    <property type="match status" value="1"/>
</dbReference>
<feature type="domain" description="Solute-binding protein family 5" evidence="6">
    <location>
        <begin position="114"/>
        <end position="458"/>
    </location>
</feature>
<dbReference type="Pfam" id="PF00496">
    <property type="entry name" value="SBP_bac_5"/>
    <property type="match status" value="1"/>
</dbReference>
<dbReference type="InterPro" id="IPR030678">
    <property type="entry name" value="Peptide/Ni-bd"/>
</dbReference>
<name>A0A1T0AUY4_9PAST</name>
<evidence type="ECO:0000256" key="3">
    <source>
        <dbReference type="ARBA" id="ARBA00022448"/>
    </source>
</evidence>
<evidence type="ECO:0000256" key="4">
    <source>
        <dbReference type="ARBA" id="ARBA00022729"/>
    </source>
</evidence>
<dbReference type="STRING" id="734.B0187_02185"/>
<comment type="subcellular location">
    <subcellularLocation>
        <location evidence="1">Cell envelope</location>
    </subcellularLocation>
</comment>
<dbReference type="PANTHER" id="PTHR30290">
    <property type="entry name" value="PERIPLASMIC BINDING COMPONENT OF ABC TRANSPORTER"/>
    <property type="match status" value="1"/>
</dbReference>
<evidence type="ECO:0000313" key="8">
    <source>
        <dbReference type="Proteomes" id="UP000190867"/>
    </source>
</evidence>
<comment type="caution">
    <text evidence="7">The sequence shown here is derived from an EMBL/GenBank/DDBJ whole genome shotgun (WGS) entry which is preliminary data.</text>
</comment>
<comment type="similarity">
    <text evidence="2">Belongs to the bacterial solute-binding protein 5 family.</text>
</comment>
<dbReference type="SUPFAM" id="SSF53850">
    <property type="entry name" value="Periplasmic binding protein-like II"/>
    <property type="match status" value="1"/>
</dbReference>
<keyword evidence="3" id="KW-0813">Transport</keyword>
<evidence type="ECO:0000256" key="1">
    <source>
        <dbReference type="ARBA" id="ARBA00004196"/>
    </source>
</evidence>
<dbReference type="PIRSF" id="PIRSF002741">
    <property type="entry name" value="MppA"/>
    <property type="match status" value="1"/>
</dbReference>
<dbReference type="Gene3D" id="3.90.76.10">
    <property type="entry name" value="Dipeptide-binding Protein, Domain 1"/>
    <property type="match status" value="1"/>
</dbReference>
<dbReference type="RefSeq" id="WP_078236234.1">
    <property type="nucleotide sequence ID" value="NZ_MUYA01000003.1"/>
</dbReference>
<evidence type="ECO:0000256" key="5">
    <source>
        <dbReference type="SAM" id="MobiDB-lite"/>
    </source>
</evidence>
<accession>A0A1T0AUY4</accession>
<feature type="region of interest" description="Disordered" evidence="5">
    <location>
        <begin position="533"/>
        <end position="553"/>
    </location>
</feature>
<dbReference type="PANTHER" id="PTHR30290:SF10">
    <property type="entry name" value="PERIPLASMIC OLIGOPEPTIDE-BINDING PROTEIN-RELATED"/>
    <property type="match status" value="1"/>
</dbReference>
<dbReference type="GO" id="GO:0015833">
    <property type="term" value="P:peptide transport"/>
    <property type="evidence" value="ECO:0007669"/>
    <property type="project" value="TreeGrafter"/>
</dbReference>
<reference evidence="7 8" key="1">
    <citation type="submission" date="2017-02" db="EMBL/GenBank/DDBJ databases">
        <title>Draft genome sequence of Haemophilus paracuniculus CCUG 43573 type strain.</title>
        <authorList>
            <person name="Engstrom-Jakobsson H."/>
            <person name="Salva-Serra F."/>
            <person name="Thorell K."/>
            <person name="Gonzales-Siles L."/>
            <person name="Karlsson R."/>
            <person name="Boulund F."/>
            <person name="Engstrand L."/>
            <person name="Kristiansson E."/>
            <person name="Moore E."/>
        </authorList>
    </citation>
    <scope>NUCLEOTIDE SEQUENCE [LARGE SCALE GENOMIC DNA]</scope>
    <source>
        <strain evidence="7 8">CCUG 43573</strain>
    </source>
</reference>